<keyword evidence="3" id="KW-1185">Reference proteome</keyword>
<proteinExistence type="predicted"/>
<evidence type="ECO:0008006" key="4">
    <source>
        <dbReference type="Google" id="ProtNLM"/>
    </source>
</evidence>
<reference evidence="3" key="1">
    <citation type="journal article" date="2019" name="Int. J. Syst. Evol. Microbiol.">
        <title>The Global Catalogue of Microorganisms (GCM) 10K type strain sequencing project: providing services to taxonomists for standard genome sequencing and annotation.</title>
        <authorList>
            <consortium name="The Broad Institute Genomics Platform"/>
            <consortium name="The Broad Institute Genome Sequencing Center for Infectious Disease"/>
            <person name="Wu L."/>
            <person name="Ma J."/>
        </authorList>
    </citation>
    <scope>NUCLEOTIDE SEQUENCE [LARGE SCALE GENOMIC DNA]</scope>
    <source>
        <strain evidence="3">CGMCC 1.15439</strain>
    </source>
</reference>
<name>A0ABQ1G703_9GAMM</name>
<dbReference type="RefSeq" id="WP_188794997.1">
    <property type="nucleotide sequence ID" value="NZ_BMJA01000002.1"/>
</dbReference>
<protein>
    <recommendedName>
        <fullName evidence="4">Erythromycin esterase family protein</fullName>
    </recommendedName>
</protein>
<comment type="caution">
    <text evidence="2">The sequence shown here is derived from an EMBL/GenBank/DDBJ whole genome shotgun (WGS) entry which is preliminary data.</text>
</comment>
<accession>A0ABQ1G703</accession>
<organism evidence="2 3">
    <name type="scientific">Dyella nitratireducens</name>
    <dbReference type="NCBI Taxonomy" id="1849580"/>
    <lineage>
        <taxon>Bacteria</taxon>
        <taxon>Pseudomonadati</taxon>
        <taxon>Pseudomonadota</taxon>
        <taxon>Gammaproteobacteria</taxon>
        <taxon>Lysobacterales</taxon>
        <taxon>Rhodanobacteraceae</taxon>
        <taxon>Dyella</taxon>
    </lineage>
</organism>
<dbReference type="PROSITE" id="PS51257">
    <property type="entry name" value="PROKAR_LIPOPROTEIN"/>
    <property type="match status" value="1"/>
</dbReference>
<dbReference type="EMBL" id="BMJA01000002">
    <property type="protein sequence ID" value="GGA37990.1"/>
    <property type="molecule type" value="Genomic_DNA"/>
</dbReference>
<evidence type="ECO:0000313" key="3">
    <source>
        <dbReference type="Proteomes" id="UP000620046"/>
    </source>
</evidence>
<evidence type="ECO:0000313" key="2">
    <source>
        <dbReference type="EMBL" id="GGA37990.1"/>
    </source>
</evidence>
<keyword evidence="1" id="KW-0732">Signal</keyword>
<evidence type="ECO:0000256" key="1">
    <source>
        <dbReference type="SAM" id="SignalP"/>
    </source>
</evidence>
<feature type="chain" id="PRO_5045708343" description="Erythromycin esterase family protein" evidence="1">
    <location>
        <begin position="25"/>
        <end position="449"/>
    </location>
</feature>
<sequence length="449" mass="49852">MTSRRNTMWGYVVWLACAASAVHAQSAAQWQVQQAAAEAKADKIMDEASHQKGLLAQYMTMRQAYASDDSPAFRMIFGQYIGWYLSFLGDYPLATQSFSIAQPAQPDDKPSPLESGYAARPALDAIPDLAKNDQIVLLNEAHNVGMTRSLTVALLSRLYQEGFRYFAAETLSQKDTQLQTRGYPIDDSGFYTEEPVYAEMVRTALKLGYKVIAYEATSNVTSADQREAEQARHLYDSVFKQDPHARLVINAGYEHIVKSGGYLGGQSMAEHLYKLTGASMLAIDQTAMYPHPSSQNNHPYYTAVMKQVHPDVPIVFVDAQDKPWSLRSTYDVTVFFPPEKLERGRPTWLTLWGLRQPHLVSGDGCHDHYACLVEARYSNEGPDAIPADRMLLDVTPMTISISGVEAYSSTQGVPSGTLYLRPGSYQISFIVGGDKVLHRDTITVSPPQP</sequence>
<dbReference type="Proteomes" id="UP000620046">
    <property type="component" value="Unassembled WGS sequence"/>
</dbReference>
<feature type="signal peptide" evidence="1">
    <location>
        <begin position="1"/>
        <end position="24"/>
    </location>
</feature>
<gene>
    <name evidence="2" type="ORF">GCM10010981_28930</name>
</gene>